<protein>
    <submittedName>
        <fullName evidence="1">Uncharacterized protein</fullName>
    </submittedName>
</protein>
<evidence type="ECO:0000313" key="1">
    <source>
        <dbReference type="EMBL" id="KYO30079.1"/>
    </source>
</evidence>
<dbReference type="EMBL" id="AKHW03004329">
    <property type="protein sequence ID" value="KYO30079.1"/>
    <property type="molecule type" value="Genomic_DNA"/>
</dbReference>
<organism evidence="1 2">
    <name type="scientific">Alligator mississippiensis</name>
    <name type="common">American alligator</name>
    <dbReference type="NCBI Taxonomy" id="8496"/>
    <lineage>
        <taxon>Eukaryota</taxon>
        <taxon>Metazoa</taxon>
        <taxon>Chordata</taxon>
        <taxon>Craniata</taxon>
        <taxon>Vertebrata</taxon>
        <taxon>Euteleostomi</taxon>
        <taxon>Archelosauria</taxon>
        <taxon>Archosauria</taxon>
        <taxon>Crocodylia</taxon>
        <taxon>Alligatoridae</taxon>
        <taxon>Alligatorinae</taxon>
        <taxon>Alligator</taxon>
    </lineage>
</organism>
<dbReference type="AlphaFoldDB" id="A0A151N088"/>
<keyword evidence="2" id="KW-1185">Reference proteome</keyword>
<gene>
    <name evidence="1" type="ORF">Y1Q_0021163</name>
</gene>
<sequence>MDPAALCRGASRQRVRMLFPRGVTRREILGPEIHHKILSIKKQQMEGVWGCYTDYTNFPQTVSKKA</sequence>
<evidence type="ECO:0000313" key="2">
    <source>
        <dbReference type="Proteomes" id="UP000050525"/>
    </source>
</evidence>
<comment type="caution">
    <text evidence="1">The sequence shown here is derived from an EMBL/GenBank/DDBJ whole genome shotgun (WGS) entry which is preliminary data.</text>
</comment>
<name>A0A151N088_ALLMI</name>
<proteinExistence type="predicted"/>
<accession>A0A151N088</accession>
<reference evidence="1 2" key="1">
    <citation type="journal article" date="2012" name="Genome Biol.">
        <title>Sequencing three crocodilian genomes to illuminate the evolution of archosaurs and amniotes.</title>
        <authorList>
            <person name="St John J.A."/>
            <person name="Braun E.L."/>
            <person name="Isberg S.R."/>
            <person name="Miles L.G."/>
            <person name="Chong A.Y."/>
            <person name="Gongora J."/>
            <person name="Dalzell P."/>
            <person name="Moran C."/>
            <person name="Bed'hom B."/>
            <person name="Abzhanov A."/>
            <person name="Burgess S.C."/>
            <person name="Cooksey A.M."/>
            <person name="Castoe T.A."/>
            <person name="Crawford N.G."/>
            <person name="Densmore L.D."/>
            <person name="Drew J.C."/>
            <person name="Edwards S.V."/>
            <person name="Faircloth B.C."/>
            <person name="Fujita M.K."/>
            <person name="Greenwold M.J."/>
            <person name="Hoffmann F.G."/>
            <person name="Howard J.M."/>
            <person name="Iguchi T."/>
            <person name="Janes D.E."/>
            <person name="Khan S.Y."/>
            <person name="Kohno S."/>
            <person name="de Koning A.J."/>
            <person name="Lance S.L."/>
            <person name="McCarthy F.M."/>
            <person name="McCormack J.E."/>
            <person name="Merchant M.E."/>
            <person name="Peterson D.G."/>
            <person name="Pollock D.D."/>
            <person name="Pourmand N."/>
            <person name="Raney B.J."/>
            <person name="Roessler K.A."/>
            <person name="Sanford J.R."/>
            <person name="Sawyer R.H."/>
            <person name="Schmidt C.J."/>
            <person name="Triplett E.W."/>
            <person name="Tuberville T.D."/>
            <person name="Venegas-Anaya M."/>
            <person name="Howard J.T."/>
            <person name="Jarvis E.D."/>
            <person name="Guillette L.J.Jr."/>
            <person name="Glenn T.C."/>
            <person name="Green R.E."/>
            <person name="Ray D.A."/>
        </authorList>
    </citation>
    <scope>NUCLEOTIDE SEQUENCE [LARGE SCALE GENOMIC DNA]</scope>
    <source>
        <strain evidence="1">KSC_2009_1</strain>
    </source>
</reference>
<dbReference type="Proteomes" id="UP000050525">
    <property type="component" value="Unassembled WGS sequence"/>
</dbReference>